<evidence type="ECO:0000256" key="4">
    <source>
        <dbReference type="ARBA" id="ARBA00022475"/>
    </source>
</evidence>
<gene>
    <name evidence="10" type="primary">yicJ</name>
    <name evidence="10" type="ordered locus">Dda3937_01182</name>
</gene>
<feature type="transmembrane region" description="Helical" evidence="9">
    <location>
        <begin position="167"/>
        <end position="188"/>
    </location>
</feature>
<dbReference type="InterPro" id="IPR001927">
    <property type="entry name" value="Na/Gal_symport"/>
</dbReference>
<dbReference type="CDD" id="cd17332">
    <property type="entry name" value="MFS_MelB_like"/>
    <property type="match status" value="1"/>
</dbReference>
<keyword evidence="11" id="KW-1185">Reference proteome</keyword>
<keyword evidence="5 9" id="KW-0812">Transmembrane</keyword>
<evidence type="ECO:0000256" key="6">
    <source>
        <dbReference type="ARBA" id="ARBA00022989"/>
    </source>
</evidence>
<dbReference type="SUPFAM" id="SSF103473">
    <property type="entry name" value="MFS general substrate transporter"/>
    <property type="match status" value="1"/>
</dbReference>
<evidence type="ECO:0000256" key="9">
    <source>
        <dbReference type="SAM" id="Phobius"/>
    </source>
</evidence>
<feature type="transmembrane region" description="Helical" evidence="9">
    <location>
        <begin position="131"/>
        <end position="155"/>
    </location>
</feature>
<dbReference type="STRING" id="198628.Dda3937_01182"/>
<dbReference type="EMBL" id="CP002038">
    <property type="protein sequence ID" value="ADM96956.1"/>
    <property type="molecule type" value="Genomic_DNA"/>
</dbReference>
<keyword evidence="7 9" id="KW-0472">Membrane</keyword>
<feature type="transmembrane region" description="Helical" evidence="9">
    <location>
        <begin position="294"/>
        <end position="314"/>
    </location>
</feature>
<comment type="similarity">
    <text evidence="2">Belongs to the sodium:galactoside symporter (TC 2.A.2) family.</text>
</comment>
<evidence type="ECO:0000313" key="11">
    <source>
        <dbReference type="Proteomes" id="UP000006859"/>
    </source>
</evidence>
<keyword evidence="3" id="KW-0813">Transport</keyword>
<feature type="region of interest" description="Disordered" evidence="8">
    <location>
        <begin position="470"/>
        <end position="495"/>
    </location>
</feature>
<feature type="transmembrane region" description="Helical" evidence="9">
    <location>
        <begin position="100"/>
        <end position="119"/>
    </location>
</feature>
<dbReference type="GO" id="GO:0015293">
    <property type="term" value="F:symporter activity"/>
    <property type="evidence" value="ECO:0007669"/>
    <property type="project" value="InterPro"/>
</dbReference>
<keyword evidence="4" id="KW-1003">Cell membrane</keyword>
<dbReference type="InterPro" id="IPR018043">
    <property type="entry name" value="Na/Gal_symport_CS"/>
</dbReference>
<dbReference type="GO" id="GO:0006814">
    <property type="term" value="P:sodium ion transport"/>
    <property type="evidence" value="ECO:0007669"/>
    <property type="project" value="InterPro"/>
</dbReference>
<dbReference type="eggNOG" id="COG2211">
    <property type="taxonomic scope" value="Bacteria"/>
</dbReference>
<comment type="subcellular location">
    <subcellularLocation>
        <location evidence="1">Cell membrane</location>
        <topology evidence="1">Multi-pass membrane protein</topology>
    </subcellularLocation>
</comment>
<dbReference type="NCBIfam" id="TIGR00792">
    <property type="entry name" value="gph"/>
    <property type="match status" value="1"/>
</dbReference>
<dbReference type="Gene3D" id="1.20.1250.20">
    <property type="entry name" value="MFS general substrate transporter like domains"/>
    <property type="match status" value="1"/>
</dbReference>
<feature type="transmembrane region" description="Helical" evidence="9">
    <location>
        <begin position="321"/>
        <end position="338"/>
    </location>
</feature>
<evidence type="ECO:0000313" key="10">
    <source>
        <dbReference type="EMBL" id="ADM96956.1"/>
    </source>
</evidence>
<dbReference type="PANTHER" id="PTHR11328:SF24">
    <property type="entry name" value="MAJOR FACILITATOR SUPERFAMILY (MFS) PROFILE DOMAIN-CONTAINING PROTEIN"/>
    <property type="match status" value="1"/>
</dbReference>
<accession>E0SMK9</accession>
<organism evidence="10 11">
    <name type="scientific">Dickeya dadantii (strain 3937)</name>
    <name type="common">Erwinia chrysanthemi (strain 3937)</name>
    <dbReference type="NCBI Taxonomy" id="198628"/>
    <lineage>
        <taxon>Bacteria</taxon>
        <taxon>Pseudomonadati</taxon>
        <taxon>Pseudomonadota</taxon>
        <taxon>Gammaproteobacteria</taxon>
        <taxon>Enterobacterales</taxon>
        <taxon>Pectobacteriaceae</taxon>
        <taxon>Dickeya</taxon>
    </lineage>
</organism>
<dbReference type="AlphaFoldDB" id="E0SMK9"/>
<feature type="transmembrane region" description="Helical" evidence="9">
    <location>
        <begin position="427"/>
        <end position="451"/>
    </location>
</feature>
<name>E0SMK9_DICD3</name>
<sequence length="495" mass="54414">MTGYPSSEFPMTNNNKLSTADNKLSTAEKIGFGMGDAACGIVYSSVTMFLTYFYTDIYGISAAAVGVMFLVTRVLDAVIDPMIGLLADRTRTRWGHFRPWLIWFAVPYAVIAVLTYTTPDLAGTGKLVYAYITYTLLMMFYTFINIPYCSLGGVITTDEKDRLSAQSYRFTISSAAGLLVSVGTLWLVDWIGRGDKQLGYQGTMAIMGVLAVIMLVFCFFTTQERINPQVDQGQNVWDDVKNLLSNDQWRIVAVITFFSSMAGVMRGAATLYYATYLMIGPEHSGAAGTAMKSAFITTSVVGTIIGAMLAGYFAKRYRSLSLFKNINLLLVITGVVLFLVPPTWLAVVFPLYFLIGFFHQMYQPFKWNMMANAADYGEWKTGRRITGLSFSGNLFALKLGMAVAGALVGFALGWFGYVAGSPTQTSLATTGIIGLLSIGPSLSYLILYWLTRFYKLDDKTMTQIQADLARRHATPQPATEQDDGVNPHLTPRGAA</sequence>
<dbReference type="HOGENOM" id="CLU_027408_0_2_6"/>
<reference evidence="10 11" key="1">
    <citation type="journal article" date="2011" name="J. Bacteriol.">
        <title>Genome sequence of the plant-pathogenic bacterium Dickeya dadantii 3937.</title>
        <authorList>
            <person name="Glasner J.D."/>
            <person name="Yang C.H."/>
            <person name="Reverchon S."/>
            <person name="Hugouvieux-Cotte-Pattat N."/>
            <person name="Condemine G."/>
            <person name="Bohin J.P."/>
            <person name="Van Gijsegem F."/>
            <person name="Yang S."/>
            <person name="Franza T."/>
            <person name="Expert D."/>
            <person name="Plunkett G. III"/>
            <person name="San Francisco M.J."/>
            <person name="Charkowski A.O."/>
            <person name="Py B."/>
            <person name="Bell K."/>
            <person name="Rauscher L."/>
            <person name="Rodriguez-Palenzuela P."/>
            <person name="Toussaint A."/>
            <person name="Holeva M.C."/>
            <person name="He S.Y."/>
            <person name="Douet V."/>
            <person name="Boccara M."/>
            <person name="Blanco C."/>
            <person name="Toth I."/>
            <person name="Anderson B.D."/>
            <person name="Biehl B.S."/>
            <person name="Mau B."/>
            <person name="Flynn S.M."/>
            <person name="Barras F."/>
            <person name="Lindeberg M."/>
            <person name="Birch P.R."/>
            <person name="Tsuyumu S."/>
            <person name="Shi X."/>
            <person name="Hibbing M."/>
            <person name="Yap M.N."/>
            <person name="Carpentier M."/>
            <person name="Dassa E."/>
            <person name="Umehara M."/>
            <person name="Kim J.F."/>
            <person name="Rusch M."/>
            <person name="Soni P."/>
            <person name="Mayhew G.F."/>
            <person name="Fouts D.E."/>
            <person name="Gill S.R."/>
            <person name="Blattner F.R."/>
            <person name="Keen N.T."/>
            <person name="Perna N.T."/>
        </authorList>
    </citation>
    <scope>NUCLEOTIDE SEQUENCE [LARGE SCALE GENOMIC DNA]</scope>
    <source>
        <strain evidence="10 11">3937</strain>
    </source>
</reference>
<feature type="transmembrane region" description="Helical" evidence="9">
    <location>
        <begin position="394"/>
        <end position="415"/>
    </location>
</feature>
<dbReference type="KEGG" id="ddd:Dda3937_01182"/>
<dbReference type="PANTHER" id="PTHR11328">
    <property type="entry name" value="MAJOR FACILITATOR SUPERFAMILY DOMAIN-CONTAINING PROTEIN"/>
    <property type="match status" value="1"/>
</dbReference>
<dbReference type="InterPro" id="IPR036259">
    <property type="entry name" value="MFS_trans_sf"/>
</dbReference>
<dbReference type="GO" id="GO:0005886">
    <property type="term" value="C:plasma membrane"/>
    <property type="evidence" value="ECO:0007669"/>
    <property type="project" value="UniProtKB-SubCell"/>
</dbReference>
<feature type="transmembrane region" description="Helical" evidence="9">
    <location>
        <begin position="200"/>
        <end position="220"/>
    </location>
</feature>
<dbReference type="Proteomes" id="UP000006859">
    <property type="component" value="Chromosome"/>
</dbReference>
<evidence type="ECO:0000256" key="1">
    <source>
        <dbReference type="ARBA" id="ARBA00004651"/>
    </source>
</evidence>
<evidence type="ECO:0000256" key="5">
    <source>
        <dbReference type="ARBA" id="ARBA00022692"/>
    </source>
</evidence>
<evidence type="ECO:0000256" key="2">
    <source>
        <dbReference type="ARBA" id="ARBA00009617"/>
    </source>
</evidence>
<keyword evidence="6 9" id="KW-1133">Transmembrane helix</keyword>
<evidence type="ECO:0000256" key="8">
    <source>
        <dbReference type="SAM" id="MobiDB-lite"/>
    </source>
</evidence>
<evidence type="ECO:0000256" key="3">
    <source>
        <dbReference type="ARBA" id="ARBA00022448"/>
    </source>
</evidence>
<dbReference type="Pfam" id="PF13347">
    <property type="entry name" value="MFS_2"/>
    <property type="match status" value="1"/>
</dbReference>
<dbReference type="InterPro" id="IPR039672">
    <property type="entry name" value="MFS_2"/>
</dbReference>
<dbReference type="PROSITE" id="PS00872">
    <property type="entry name" value="NA_GALACTOSIDE_SYMP"/>
    <property type="match status" value="1"/>
</dbReference>
<proteinExistence type="inferred from homology"/>
<dbReference type="GO" id="GO:0008643">
    <property type="term" value="P:carbohydrate transport"/>
    <property type="evidence" value="ECO:0007669"/>
    <property type="project" value="InterPro"/>
</dbReference>
<protein>
    <submittedName>
        <fullName evidence="10">Xyloside transporter XynT</fullName>
    </submittedName>
</protein>
<feature type="transmembrane region" description="Helical" evidence="9">
    <location>
        <begin position="251"/>
        <end position="274"/>
    </location>
</feature>
<feature type="transmembrane region" description="Helical" evidence="9">
    <location>
        <begin position="57"/>
        <end position="79"/>
    </location>
</feature>
<evidence type="ECO:0000256" key="7">
    <source>
        <dbReference type="ARBA" id="ARBA00023136"/>
    </source>
</evidence>